<dbReference type="STRING" id="926562.Oweho_0722"/>
<dbReference type="PANTHER" id="PTHR38037:SF2">
    <property type="entry name" value="ATP-DEPENDENT ZINC PROTEASE DOMAIN-CONTAINING PROTEIN-RELATED"/>
    <property type="match status" value="1"/>
</dbReference>
<gene>
    <name evidence="2" type="ordered locus">Oweho_0722</name>
</gene>
<dbReference type="PANTHER" id="PTHR38037">
    <property type="entry name" value="ZN_PROTEASE DOMAIN-CONTAINING PROTEIN"/>
    <property type="match status" value="1"/>
</dbReference>
<dbReference type="InterPro" id="IPR008503">
    <property type="entry name" value="Asp_endopeptidase"/>
</dbReference>
<feature type="domain" description="Retropepsin-like aspartic endopeptidase" evidence="1">
    <location>
        <begin position="52"/>
        <end position="186"/>
    </location>
</feature>
<dbReference type="KEGG" id="oho:Oweho_0722"/>
<reference evidence="2 3" key="1">
    <citation type="journal article" date="2012" name="Stand. Genomic Sci.">
        <title>Genome sequence of the orange-pigmented seawater bacterium Owenweeksia hongkongensis type strain (UST20020801(T)).</title>
        <authorList>
            <person name="Riedel T."/>
            <person name="Held B."/>
            <person name="Nolan M."/>
            <person name="Lucas S."/>
            <person name="Lapidus A."/>
            <person name="Tice H."/>
            <person name="Del Rio T.G."/>
            <person name="Cheng J.F."/>
            <person name="Han C."/>
            <person name="Tapia R."/>
            <person name="Goodwin L.A."/>
            <person name="Pitluck S."/>
            <person name="Liolios K."/>
            <person name="Mavromatis K."/>
            <person name="Pagani I."/>
            <person name="Ivanova N."/>
            <person name="Mikhailova N."/>
            <person name="Pati A."/>
            <person name="Chen A."/>
            <person name="Palaniappan K."/>
            <person name="Rohde M."/>
            <person name="Tindall B.J."/>
            <person name="Detter J.C."/>
            <person name="Goker M."/>
            <person name="Woyke T."/>
            <person name="Bristow J."/>
            <person name="Eisen J.A."/>
            <person name="Markowitz V."/>
            <person name="Hugenholtz P."/>
            <person name="Klenk H.P."/>
            <person name="Kyrpides N.C."/>
        </authorList>
    </citation>
    <scope>NUCLEOTIDE SEQUENCE</scope>
    <source>
        <strain evidence="3">DSM 17368 / JCM 12287 / NRRL B-23963</strain>
    </source>
</reference>
<dbReference type="Proteomes" id="UP000005631">
    <property type="component" value="Chromosome"/>
</dbReference>
<name>G8R1J7_OWEHD</name>
<dbReference type="AlphaFoldDB" id="G8R1J7"/>
<sequence length="196" mass="23458">MNYQNSKFLRFQWFWICLRFRISGLEFKVSDFTQYLRPFKFHYLKTDKKKIIIGATDHLALPDFGIDEIACKIDTGAYTSTLHCSRVRLIEKDDQSILSFKLYDPKFGISTKKEFRYTEFKERKVRSSNGEIDYRYSIYTTVVIFGKKIKTEFTLSFREKMKFPILLGRRFLKNRFIVDVTQKELSQAQLNQKTSR</sequence>
<keyword evidence="3" id="KW-1185">Reference proteome</keyword>
<dbReference type="Pfam" id="PF05618">
    <property type="entry name" value="Zn_protease"/>
    <property type="match status" value="1"/>
</dbReference>
<dbReference type="HOGENOM" id="CLU_099424_1_0_10"/>
<dbReference type="InterPro" id="IPR021109">
    <property type="entry name" value="Peptidase_aspartic_dom_sf"/>
</dbReference>
<protein>
    <recommendedName>
        <fullName evidence="1">Retropepsin-like aspartic endopeptidase domain-containing protein</fullName>
    </recommendedName>
</protein>
<evidence type="ECO:0000313" key="2">
    <source>
        <dbReference type="EMBL" id="AEV31736.1"/>
    </source>
</evidence>
<proteinExistence type="predicted"/>
<organism evidence="2 3">
    <name type="scientific">Owenweeksia hongkongensis (strain DSM 17368 / CIP 108786 / JCM 12287 / NRRL B-23963 / UST20020801)</name>
    <dbReference type="NCBI Taxonomy" id="926562"/>
    <lineage>
        <taxon>Bacteria</taxon>
        <taxon>Pseudomonadati</taxon>
        <taxon>Bacteroidota</taxon>
        <taxon>Flavobacteriia</taxon>
        <taxon>Flavobacteriales</taxon>
        <taxon>Owenweeksiaceae</taxon>
        <taxon>Owenweeksia</taxon>
    </lineage>
</organism>
<dbReference type="eggNOG" id="COG4067">
    <property type="taxonomic scope" value="Bacteria"/>
</dbReference>
<dbReference type="SUPFAM" id="SSF50630">
    <property type="entry name" value="Acid proteases"/>
    <property type="match status" value="1"/>
</dbReference>
<dbReference type="EMBL" id="CP003156">
    <property type="protein sequence ID" value="AEV31736.1"/>
    <property type="molecule type" value="Genomic_DNA"/>
</dbReference>
<evidence type="ECO:0000259" key="1">
    <source>
        <dbReference type="Pfam" id="PF05618"/>
    </source>
</evidence>
<dbReference type="Gene3D" id="2.40.70.10">
    <property type="entry name" value="Acid Proteases"/>
    <property type="match status" value="1"/>
</dbReference>
<evidence type="ECO:0000313" key="3">
    <source>
        <dbReference type="Proteomes" id="UP000005631"/>
    </source>
</evidence>
<accession>G8R1J7</accession>